<accession>A0A1L9RKK1</accession>
<dbReference type="VEuPathDB" id="FungiDB:ASPWEDRAFT_510277"/>
<feature type="domain" description="Heterokaryon incompatibility" evidence="1">
    <location>
        <begin position="229"/>
        <end position="364"/>
    </location>
</feature>
<keyword evidence="3" id="KW-1185">Reference proteome</keyword>
<protein>
    <recommendedName>
        <fullName evidence="1">Heterokaryon incompatibility domain-containing protein</fullName>
    </recommendedName>
</protein>
<sequence>MINSPPSILKSILQKEKELDPACKFCESEVVFKEDVDFYQYLFHDDCARCSSVETEHLSLCSFCRHLRIQHLLFCCKLDGDKEYPYLYRRVGHYELQSSDCQLCQFISNAIETHTDFETLDYIHVTKTGGIDLSITGAHGRVDGEVIYIDAWAQSDQMDESLQDPDSQLHSPVLESPHELQEYIDWGKVCSWIEPTEAVHYSHSWRPNGFRVIDVQQNLLIEPPENCEYFALSYVFGGAAVEVPQQGKINKGHLPVTIRDAMVACVEFGVRYLWVDQLCINQSDKNDLQQQIDCMGLIYEHATCTLVALAGENAYYGLPGVTSPRFWNHRRLQIGHVLLVEDRPNLRRFIDHSAWSTRGWTFQEAIFSSQFLFFTEYGVYYAHRERRHVHSESNPRSISRDLDCLPTMDRFWEAHTHYTRRILTYDSDTIRAFTGVLQKIYGDDTYYGLPIHHIHKAISWVPSLFEDEGPGGQRDGFPSWSWASCDGVVRHSPAKAGLALWAIPAHGSKTGITICTPAQGLGWCSDDDKFEYDSTVLNHVAWSALLAWLEGCIPRRFPAELSLGSSIDDFRDIVRRWPTYDAFWQDAFGGRENDHIFSDDDQQSAASIPGSILVHAHTSSFHLEPSKVSYAKEFDFWIRASDGSFAGTIKIPQSNKKMRQGVLAEFILLSIPEEPRKFAYCSPFYSIDYENLTGCLCLKGKDSLPEFPMAHTAPCEACQLKYKDSTQLNNTKAKLSPQRRYMNTLFYWHPHGKAYPFIEHESEHEELVGHDAIHLNVMLIERDPETNIARRLGIGDIYLKKWVEARPEFRTIILQ</sequence>
<gene>
    <name evidence="2" type="ORF">ASPWEDRAFT_510277</name>
</gene>
<dbReference type="GeneID" id="63753378"/>
<dbReference type="InterPro" id="IPR010730">
    <property type="entry name" value="HET"/>
</dbReference>
<name>A0A1L9RKK1_ASPWE</name>
<evidence type="ECO:0000259" key="1">
    <source>
        <dbReference type="Pfam" id="PF06985"/>
    </source>
</evidence>
<dbReference type="RefSeq" id="XP_040689136.1">
    <property type="nucleotide sequence ID" value="XM_040837530.1"/>
</dbReference>
<evidence type="ECO:0000313" key="2">
    <source>
        <dbReference type="EMBL" id="OJJ35460.1"/>
    </source>
</evidence>
<evidence type="ECO:0000313" key="3">
    <source>
        <dbReference type="Proteomes" id="UP000184383"/>
    </source>
</evidence>
<dbReference type="Pfam" id="PF06985">
    <property type="entry name" value="HET"/>
    <property type="match status" value="1"/>
</dbReference>
<dbReference type="Proteomes" id="UP000184383">
    <property type="component" value="Unassembled WGS sequence"/>
</dbReference>
<reference evidence="3" key="1">
    <citation type="journal article" date="2017" name="Genome Biol.">
        <title>Comparative genomics reveals high biological diversity and specific adaptations in the industrially and medically important fungal genus Aspergillus.</title>
        <authorList>
            <person name="de Vries R.P."/>
            <person name="Riley R."/>
            <person name="Wiebenga A."/>
            <person name="Aguilar-Osorio G."/>
            <person name="Amillis S."/>
            <person name="Uchima C.A."/>
            <person name="Anderluh G."/>
            <person name="Asadollahi M."/>
            <person name="Askin M."/>
            <person name="Barry K."/>
            <person name="Battaglia E."/>
            <person name="Bayram O."/>
            <person name="Benocci T."/>
            <person name="Braus-Stromeyer S.A."/>
            <person name="Caldana C."/>
            <person name="Canovas D."/>
            <person name="Cerqueira G.C."/>
            <person name="Chen F."/>
            <person name="Chen W."/>
            <person name="Choi C."/>
            <person name="Clum A."/>
            <person name="Dos Santos R.A."/>
            <person name="Damasio A.R."/>
            <person name="Diallinas G."/>
            <person name="Emri T."/>
            <person name="Fekete E."/>
            <person name="Flipphi M."/>
            <person name="Freyberg S."/>
            <person name="Gallo A."/>
            <person name="Gournas C."/>
            <person name="Habgood R."/>
            <person name="Hainaut M."/>
            <person name="Harispe M.L."/>
            <person name="Henrissat B."/>
            <person name="Hilden K.S."/>
            <person name="Hope R."/>
            <person name="Hossain A."/>
            <person name="Karabika E."/>
            <person name="Karaffa L."/>
            <person name="Karanyi Z."/>
            <person name="Krasevec N."/>
            <person name="Kuo A."/>
            <person name="Kusch H."/>
            <person name="LaButti K."/>
            <person name="Lagendijk E.L."/>
            <person name="Lapidus A."/>
            <person name="Levasseur A."/>
            <person name="Lindquist E."/>
            <person name="Lipzen A."/>
            <person name="Logrieco A.F."/>
            <person name="MacCabe A."/>
            <person name="Maekelae M.R."/>
            <person name="Malavazi I."/>
            <person name="Melin P."/>
            <person name="Meyer V."/>
            <person name="Mielnichuk N."/>
            <person name="Miskei M."/>
            <person name="Molnar A.P."/>
            <person name="Mule G."/>
            <person name="Ngan C.Y."/>
            <person name="Orejas M."/>
            <person name="Orosz E."/>
            <person name="Ouedraogo J.P."/>
            <person name="Overkamp K.M."/>
            <person name="Park H.-S."/>
            <person name="Perrone G."/>
            <person name="Piumi F."/>
            <person name="Punt P.J."/>
            <person name="Ram A.F."/>
            <person name="Ramon A."/>
            <person name="Rauscher S."/>
            <person name="Record E."/>
            <person name="Riano-Pachon D.M."/>
            <person name="Robert V."/>
            <person name="Roehrig J."/>
            <person name="Ruller R."/>
            <person name="Salamov A."/>
            <person name="Salih N.S."/>
            <person name="Samson R.A."/>
            <person name="Sandor E."/>
            <person name="Sanguinetti M."/>
            <person name="Schuetze T."/>
            <person name="Sepcic K."/>
            <person name="Shelest E."/>
            <person name="Sherlock G."/>
            <person name="Sophianopoulou V."/>
            <person name="Squina F.M."/>
            <person name="Sun H."/>
            <person name="Susca A."/>
            <person name="Todd R.B."/>
            <person name="Tsang A."/>
            <person name="Unkles S.E."/>
            <person name="van de Wiele N."/>
            <person name="van Rossen-Uffink D."/>
            <person name="Oliveira J.V."/>
            <person name="Vesth T.C."/>
            <person name="Visser J."/>
            <person name="Yu J.-H."/>
            <person name="Zhou M."/>
            <person name="Andersen M.R."/>
            <person name="Archer D.B."/>
            <person name="Baker S.E."/>
            <person name="Benoit I."/>
            <person name="Brakhage A.A."/>
            <person name="Braus G.H."/>
            <person name="Fischer R."/>
            <person name="Frisvad J.C."/>
            <person name="Goldman G.H."/>
            <person name="Houbraken J."/>
            <person name="Oakley B."/>
            <person name="Pocsi I."/>
            <person name="Scazzocchio C."/>
            <person name="Seiboth B."/>
            <person name="vanKuyk P.A."/>
            <person name="Wortman J."/>
            <person name="Dyer P.S."/>
            <person name="Grigoriev I.V."/>
        </authorList>
    </citation>
    <scope>NUCLEOTIDE SEQUENCE [LARGE SCALE GENOMIC DNA]</scope>
    <source>
        <strain evidence="3">DTO 134E9</strain>
    </source>
</reference>
<dbReference type="OrthoDB" id="405906at2759"/>
<organism evidence="2 3">
    <name type="scientific">Aspergillus wentii DTO 134E9</name>
    <dbReference type="NCBI Taxonomy" id="1073089"/>
    <lineage>
        <taxon>Eukaryota</taxon>
        <taxon>Fungi</taxon>
        <taxon>Dikarya</taxon>
        <taxon>Ascomycota</taxon>
        <taxon>Pezizomycotina</taxon>
        <taxon>Eurotiomycetes</taxon>
        <taxon>Eurotiomycetidae</taxon>
        <taxon>Eurotiales</taxon>
        <taxon>Aspergillaceae</taxon>
        <taxon>Aspergillus</taxon>
        <taxon>Aspergillus subgen. Cremei</taxon>
    </lineage>
</organism>
<dbReference type="PANTHER" id="PTHR33112:SF16">
    <property type="entry name" value="HETEROKARYON INCOMPATIBILITY DOMAIN-CONTAINING PROTEIN"/>
    <property type="match status" value="1"/>
</dbReference>
<dbReference type="EMBL" id="KV878212">
    <property type="protein sequence ID" value="OJJ35460.1"/>
    <property type="molecule type" value="Genomic_DNA"/>
</dbReference>
<dbReference type="PANTHER" id="PTHR33112">
    <property type="entry name" value="DOMAIN PROTEIN, PUTATIVE-RELATED"/>
    <property type="match status" value="1"/>
</dbReference>
<dbReference type="STRING" id="1073089.A0A1L9RKK1"/>
<dbReference type="AlphaFoldDB" id="A0A1L9RKK1"/>
<proteinExistence type="predicted"/>